<keyword evidence="2" id="KW-1185">Reference proteome</keyword>
<gene>
    <name evidence="1" type="ORF">V474_11270</name>
</gene>
<evidence type="ECO:0000313" key="1">
    <source>
        <dbReference type="EMBL" id="KMS59768.1"/>
    </source>
</evidence>
<dbReference type="AlphaFoldDB" id="A0A0J7Y8V1"/>
<evidence type="ECO:0000313" key="2">
    <source>
        <dbReference type="Proteomes" id="UP000052268"/>
    </source>
</evidence>
<proteinExistence type="predicted"/>
<organism evidence="1 2">
    <name type="scientific">Novosphingobium barchaimii LL02</name>
    <dbReference type="NCBI Taxonomy" id="1114963"/>
    <lineage>
        <taxon>Bacteria</taxon>
        <taxon>Pseudomonadati</taxon>
        <taxon>Pseudomonadota</taxon>
        <taxon>Alphaproteobacteria</taxon>
        <taxon>Sphingomonadales</taxon>
        <taxon>Sphingomonadaceae</taxon>
        <taxon>Novosphingobium</taxon>
    </lineage>
</organism>
<accession>A0A0J7Y8V1</accession>
<dbReference type="OrthoDB" id="7408536at2"/>
<dbReference type="EMBL" id="JACU01000002">
    <property type="protein sequence ID" value="KMS59768.1"/>
    <property type="molecule type" value="Genomic_DNA"/>
</dbReference>
<dbReference type="Proteomes" id="UP000052268">
    <property type="component" value="Unassembled WGS sequence"/>
</dbReference>
<sequence>MSMTIAVATARISRQLPEAELSLDSALLASAQLMETILLTPREEGEQPYARQAALMRLAKAQRLLIESQNDMFRLHEEMLGIGREIEAVGDDDGNCPKPTGLLERASLRRVA</sequence>
<dbReference type="PATRIC" id="fig|1114963.3.peg.1161"/>
<protein>
    <submittedName>
        <fullName evidence="1">Uncharacterized protein</fullName>
    </submittedName>
</protein>
<name>A0A0J7Y8V1_9SPHN</name>
<reference evidence="1 2" key="1">
    <citation type="journal article" date="2015" name="G3 (Bethesda)">
        <title>Insights into Ongoing Evolution of the Hexachlorocyclohexane Catabolic Pathway from Comparative Genomics of Ten Sphingomonadaceae Strains.</title>
        <authorList>
            <person name="Pearce S.L."/>
            <person name="Oakeshott J.G."/>
            <person name="Pandey G."/>
        </authorList>
    </citation>
    <scope>NUCLEOTIDE SEQUENCE [LARGE SCALE GENOMIC DNA]</scope>
    <source>
        <strain evidence="1 2">LL02</strain>
    </source>
</reference>
<comment type="caution">
    <text evidence="1">The sequence shown here is derived from an EMBL/GenBank/DDBJ whole genome shotgun (WGS) entry which is preliminary data.</text>
</comment>